<reference evidence="2 3" key="1">
    <citation type="submission" date="2024-01" db="EMBL/GenBank/DDBJ databases">
        <title>Genome assemblies of Stephania.</title>
        <authorList>
            <person name="Yang L."/>
        </authorList>
    </citation>
    <scope>NUCLEOTIDE SEQUENCE [LARGE SCALE GENOMIC DNA]</scope>
    <source>
        <strain evidence="2">QJT</strain>
        <tissue evidence="2">Leaf</tissue>
    </source>
</reference>
<gene>
    <name evidence="2" type="ORF">Sjap_007825</name>
</gene>
<organism evidence="2 3">
    <name type="scientific">Stephania japonica</name>
    <dbReference type="NCBI Taxonomy" id="461633"/>
    <lineage>
        <taxon>Eukaryota</taxon>
        <taxon>Viridiplantae</taxon>
        <taxon>Streptophyta</taxon>
        <taxon>Embryophyta</taxon>
        <taxon>Tracheophyta</taxon>
        <taxon>Spermatophyta</taxon>
        <taxon>Magnoliopsida</taxon>
        <taxon>Ranunculales</taxon>
        <taxon>Menispermaceae</taxon>
        <taxon>Menispermoideae</taxon>
        <taxon>Cissampelideae</taxon>
        <taxon>Stephania</taxon>
    </lineage>
</organism>
<evidence type="ECO:0000256" key="1">
    <source>
        <dbReference type="SAM" id="MobiDB-lite"/>
    </source>
</evidence>
<dbReference type="AlphaFoldDB" id="A0AAP0PDW8"/>
<keyword evidence="3" id="KW-1185">Reference proteome</keyword>
<evidence type="ECO:0000313" key="3">
    <source>
        <dbReference type="Proteomes" id="UP001417504"/>
    </source>
</evidence>
<dbReference type="EMBL" id="JBBNAE010000003">
    <property type="protein sequence ID" value="KAK9137231.1"/>
    <property type="molecule type" value="Genomic_DNA"/>
</dbReference>
<dbReference type="Proteomes" id="UP001417504">
    <property type="component" value="Unassembled WGS sequence"/>
</dbReference>
<proteinExistence type="predicted"/>
<accession>A0AAP0PDW8</accession>
<comment type="caution">
    <text evidence="2">The sequence shown here is derived from an EMBL/GenBank/DDBJ whole genome shotgun (WGS) entry which is preliminary data.</text>
</comment>
<feature type="region of interest" description="Disordered" evidence="1">
    <location>
        <begin position="1"/>
        <end position="24"/>
    </location>
</feature>
<evidence type="ECO:0000313" key="2">
    <source>
        <dbReference type="EMBL" id="KAK9137231.1"/>
    </source>
</evidence>
<protein>
    <submittedName>
        <fullName evidence="2">Uncharacterized protein</fullName>
    </submittedName>
</protein>
<name>A0AAP0PDW8_9MAGN</name>
<sequence length="147" mass="15976">MAVEVGNDPKWPPEPQRHLNSTTVNSSTSLRRVVVLYCRVCSIGEEVAIATGTHRGRQMVAHQSLDSPRAPPIEDDHGCGVNAFFSPKITIMAALSSMRGYREIAGDLTMSIMESHSPGASLLVVVRFVSVISCDVIIARLVANYRV</sequence>